<sequence length="59" mass="6530">MKNTIKNGLFLMLFGTMLLMACSSSKSDDYEPPRDEEEAREQMVADSLSAIQNSSGVKN</sequence>
<evidence type="ECO:0000256" key="1">
    <source>
        <dbReference type="SAM" id="MobiDB-lite"/>
    </source>
</evidence>
<dbReference type="Proteomes" id="UP000751614">
    <property type="component" value="Unassembled WGS sequence"/>
</dbReference>
<feature type="region of interest" description="Disordered" evidence="1">
    <location>
        <begin position="24"/>
        <end position="44"/>
    </location>
</feature>
<dbReference type="RefSeq" id="WP_138832924.1">
    <property type="nucleotide sequence ID" value="NZ_VCNI01000001.1"/>
</dbReference>
<dbReference type="EMBL" id="VCNI01000001">
    <property type="protein sequence ID" value="TMU56455.1"/>
    <property type="molecule type" value="Genomic_DNA"/>
</dbReference>
<name>A0ABY2WNZ0_9FLAO</name>
<protein>
    <recommendedName>
        <fullName evidence="5">Secreted protein</fullName>
    </recommendedName>
</protein>
<evidence type="ECO:0000313" key="3">
    <source>
        <dbReference type="EMBL" id="TMU56455.1"/>
    </source>
</evidence>
<evidence type="ECO:0008006" key="5">
    <source>
        <dbReference type="Google" id="ProtNLM"/>
    </source>
</evidence>
<keyword evidence="4" id="KW-1185">Reference proteome</keyword>
<feature type="chain" id="PRO_5047114594" description="Secreted protein" evidence="2">
    <location>
        <begin position="22"/>
        <end position="59"/>
    </location>
</feature>
<accession>A0ABY2WNZ0</accession>
<comment type="caution">
    <text evidence="3">The sequence shown here is derived from an EMBL/GenBank/DDBJ whole genome shotgun (WGS) entry which is preliminary data.</text>
</comment>
<organism evidence="3 4">
    <name type="scientific">Flagellimonas algicola</name>
    <dbReference type="NCBI Taxonomy" id="2583815"/>
    <lineage>
        <taxon>Bacteria</taxon>
        <taxon>Pseudomonadati</taxon>
        <taxon>Bacteroidota</taxon>
        <taxon>Flavobacteriia</taxon>
        <taxon>Flavobacteriales</taxon>
        <taxon>Flavobacteriaceae</taxon>
        <taxon>Flagellimonas</taxon>
    </lineage>
</organism>
<gene>
    <name evidence="3" type="ORF">FGG15_02640</name>
</gene>
<keyword evidence="2" id="KW-0732">Signal</keyword>
<dbReference type="PROSITE" id="PS51257">
    <property type="entry name" value="PROKAR_LIPOPROTEIN"/>
    <property type="match status" value="1"/>
</dbReference>
<reference evidence="3 4" key="1">
    <citation type="submission" date="2019-05" db="EMBL/GenBank/DDBJ databases">
        <title>Flagellimonas sp. AsT0115, sp. nov., isolated from a marine red algae, Asparagopsis taxiformis.</title>
        <authorList>
            <person name="Kim J."/>
            <person name="Jeong S.E."/>
            <person name="Jeon C.O."/>
        </authorList>
    </citation>
    <scope>NUCLEOTIDE SEQUENCE [LARGE SCALE GENOMIC DNA]</scope>
    <source>
        <strain evidence="3 4">AsT0115</strain>
    </source>
</reference>
<feature type="signal peptide" evidence="2">
    <location>
        <begin position="1"/>
        <end position="21"/>
    </location>
</feature>
<proteinExistence type="predicted"/>
<evidence type="ECO:0000256" key="2">
    <source>
        <dbReference type="SAM" id="SignalP"/>
    </source>
</evidence>
<evidence type="ECO:0000313" key="4">
    <source>
        <dbReference type="Proteomes" id="UP000751614"/>
    </source>
</evidence>